<dbReference type="InterPro" id="IPR018062">
    <property type="entry name" value="HTH_AraC-typ_CS"/>
</dbReference>
<evidence type="ECO:0000259" key="5">
    <source>
        <dbReference type="PROSITE" id="PS01124"/>
    </source>
</evidence>
<keyword evidence="4" id="KW-0472">Membrane</keyword>
<keyword evidence="1" id="KW-0805">Transcription regulation</keyword>
<keyword evidence="3" id="KW-0804">Transcription</keyword>
<gene>
    <name evidence="6" type="ORF">WJU16_00490</name>
</gene>
<dbReference type="InterPro" id="IPR009057">
    <property type="entry name" value="Homeodomain-like_sf"/>
</dbReference>
<dbReference type="PANTHER" id="PTHR43280">
    <property type="entry name" value="ARAC-FAMILY TRANSCRIPTIONAL REGULATOR"/>
    <property type="match status" value="1"/>
</dbReference>
<dbReference type="PROSITE" id="PS01124">
    <property type="entry name" value="HTH_ARAC_FAMILY_2"/>
    <property type="match status" value="1"/>
</dbReference>
<protein>
    <submittedName>
        <fullName evidence="6">Helix-turn-helix domain-containing protein</fullName>
    </submittedName>
</protein>
<evidence type="ECO:0000256" key="2">
    <source>
        <dbReference type="ARBA" id="ARBA00023125"/>
    </source>
</evidence>
<keyword evidence="7" id="KW-1185">Reference proteome</keyword>
<organism evidence="6 7">
    <name type="scientific">Chitinophaga pollutisoli</name>
    <dbReference type="NCBI Taxonomy" id="3133966"/>
    <lineage>
        <taxon>Bacteria</taxon>
        <taxon>Pseudomonadati</taxon>
        <taxon>Bacteroidota</taxon>
        <taxon>Chitinophagia</taxon>
        <taxon>Chitinophagales</taxon>
        <taxon>Chitinophagaceae</taxon>
        <taxon>Chitinophaga</taxon>
    </lineage>
</organism>
<dbReference type="Pfam" id="PF12833">
    <property type="entry name" value="HTH_18"/>
    <property type="match status" value="1"/>
</dbReference>
<evidence type="ECO:0000256" key="1">
    <source>
        <dbReference type="ARBA" id="ARBA00023015"/>
    </source>
</evidence>
<evidence type="ECO:0000256" key="3">
    <source>
        <dbReference type="ARBA" id="ARBA00023163"/>
    </source>
</evidence>
<dbReference type="PROSITE" id="PS00041">
    <property type="entry name" value="HTH_ARAC_FAMILY_1"/>
    <property type="match status" value="1"/>
</dbReference>
<evidence type="ECO:0000313" key="7">
    <source>
        <dbReference type="Proteomes" id="UP001485459"/>
    </source>
</evidence>
<dbReference type="InterPro" id="IPR018060">
    <property type="entry name" value="HTH_AraC"/>
</dbReference>
<evidence type="ECO:0000256" key="4">
    <source>
        <dbReference type="SAM" id="Phobius"/>
    </source>
</evidence>
<dbReference type="SUPFAM" id="SSF46689">
    <property type="entry name" value="Homeodomain-like"/>
    <property type="match status" value="1"/>
</dbReference>
<keyword evidence="4" id="KW-1133">Transmembrane helix</keyword>
<name>A0ABZ2YP35_9BACT</name>
<feature type="domain" description="HTH araC/xylS-type" evidence="5">
    <location>
        <begin position="57"/>
        <end position="161"/>
    </location>
</feature>
<dbReference type="Gene3D" id="1.10.10.60">
    <property type="entry name" value="Homeodomain-like"/>
    <property type="match status" value="1"/>
</dbReference>
<sequence length="165" mass="18770">MTGAQQYTVIEVCLVVFIYWMGFSAYHRTRVIYAAQEQQSRSYFDQLTEDEILDCTRALQHAMESDRLYLDPSISAAVLANRIGVPVKTLSAVLNRQMGKGFNEYINNWRVEAVKNRLLDPSSKHLTLTGIAYECGFNSQPTFQRAFRAATGFSPGEFLRRQQAS</sequence>
<feature type="transmembrane region" description="Helical" evidence="4">
    <location>
        <begin position="6"/>
        <end position="26"/>
    </location>
</feature>
<dbReference type="Proteomes" id="UP001485459">
    <property type="component" value="Chromosome"/>
</dbReference>
<dbReference type="EMBL" id="CP149822">
    <property type="protein sequence ID" value="WZN41514.1"/>
    <property type="molecule type" value="Genomic_DNA"/>
</dbReference>
<reference evidence="7" key="1">
    <citation type="submission" date="2024-03" db="EMBL/GenBank/DDBJ databases">
        <title>Chitinophaga horti sp. nov., isolated from garden soil.</title>
        <authorList>
            <person name="Lee D.S."/>
            <person name="Han D.M."/>
            <person name="Baek J.H."/>
            <person name="Choi D.G."/>
            <person name="Jeon J.H."/>
            <person name="Jeon C.O."/>
        </authorList>
    </citation>
    <scope>NUCLEOTIDE SEQUENCE [LARGE SCALE GENOMIC DNA]</scope>
    <source>
        <strain evidence="7">GPA1</strain>
    </source>
</reference>
<proteinExistence type="predicted"/>
<dbReference type="PANTHER" id="PTHR43280:SF29">
    <property type="entry name" value="ARAC-FAMILY TRANSCRIPTIONAL REGULATOR"/>
    <property type="match status" value="1"/>
</dbReference>
<dbReference type="RefSeq" id="WP_341836363.1">
    <property type="nucleotide sequence ID" value="NZ_CP149822.1"/>
</dbReference>
<keyword evidence="4" id="KW-0812">Transmembrane</keyword>
<dbReference type="SMART" id="SM00342">
    <property type="entry name" value="HTH_ARAC"/>
    <property type="match status" value="1"/>
</dbReference>
<evidence type="ECO:0000313" key="6">
    <source>
        <dbReference type="EMBL" id="WZN41514.1"/>
    </source>
</evidence>
<keyword evidence="2" id="KW-0238">DNA-binding</keyword>
<accession>A0ABZ2YP35</accession>